<feature type="domain" description="Zinc finger CGNR" evidence="1">
    <location>
        <begin position="145"/>
        <end position="187"/>
    </location>
</feature>
<dbReference type="AlphaFoldDB" id="A0A418KPD8"/>
<protein>
    <recommendedName>
        <fullName evidence="1">Zinc finger CGNR domain-containing protein</fullName>
    </recommendedName>
</protein>
<proteinExistence type="predicted"/>
<dbReference type="PANTHER" id="PTHR35525:SF3">
    <property type="entry name" value="BLL6575 PROTEIN"/>
    <property type="match status" value="1"/>
</dbReference>
<dbReference type="Gene3D" id="1.10.3300.10">
    <property type="entry name" value="Jann2411-like domain"/>
    <property type="match status" value="1"/>
</dbReference>
<dbReference type="RefSeq" id="WP_119660778.1">
    <property type="nucleotide sequence ID" value="NZ_QUAL01000152.1"/>
</dbReference>
<organism evidence="2 3">
    <name type="scientific">Jiangella rhizosphaerae</name>
    <dbReference type="NCBI Taxonomy" id="2293569"/>
    <lineage>
        <taxon>Bacteria</taxon>
        <taxon>Bacillati</taxon>
        <taxon>Actinomycetota</taxon>
        <taxon>Actinomycetes</taxon>
        <taxon>Jiangellales</taxon>
        <taxon>Jiangellaceae</taxon>
        <taxon>Jiangella</taxon>
    </lineage>
</organism>
<dbReference type="Pfam" id="PF11706">
    <property type="entry name" value="zf-CGNR"/>
    <property type="match status" value="1"/>
</dbReference>
<name>A0A418KPD8_9ACTN</name>
<evidence type="ECO:0000259" key="1">
    <source>
        <dbReference type="Pfam" id="PF11706"/>
    </source>
</evidence>
<evidence type="ECO:0000313" key="3">
    <source>
        <dbReference type="Proteomes" id="UP000284057"/>
    </source>
</evidence>
<dbReference type="InterPro" id="IPR021005">
    <property type="entry name" value="Znf_CGNR"/>
</dbReference>
<dbReference type="EMBL" id="QUAL01000152">
    <property type="protein sequence ID" value="RIQ21252.1"/>
    <property type="molecule type" value="Genomic_DNA"/>
</dbReference>
<gene>
    <name evidence="2" type="ORF">DY240_15625</name>
</gene>
<keyword evidence="3" id="KW-1185">Reference proteome</keyword>
<accession>A0A418KPD8</accession>
<dbReference type="Proteomes" id="UP000284057">
    <property type="component" value="Unassembled WGS sequence"/>
</dbReference>
<sequence>MQRREELPLGVRVRFLTGRVSLDFTHTGGEGEYARWEIVHTPDDLSRWLGVILSVDGLTAGPADLEAMRPLRAAITDAARSLSAGGSVRASDVATINAAAAVPPLVPRLVAVGAGVEYPAPTTAGALSTIARDAIDLFGGPLAERIRVCASETCGLLLVDTSRPGTRRWCSMQRCGNLAKVRGHRERSAR</sequence>
<dbReference type="Pfam" id="PF07336">
    <property type="entry name" value="ABATE"/>
    <property type="match status" value="1"/>
</dbReference>
<reference evidence="2 3" key="1">
    <citation type="submission" date="2018-09" db="EMBL/GenBank/DDBJ databases">
        <title>Isolation, diversity and antifungal activity of actinobacteria from wheat.</title>
        <authorList>
            <person name="Han C."/>
        </authorList>
    </citation>
    <scope>NUCLEOTIDE SEQUENCE [LARGE SCALE GENOMIC DNA]</scope>
    <source>
        <strain evidence="2 3">NEAU-YY265</strain>
    </source>
</reference>
<dbReference type="InterPro" id="IPR023286">
    <property type="entry name" value="ABATE_dom_sf"/>
</dbReference>
<comment type="caution">
    <text evidence="2">The sequence shown here is derived from an EMBL/GenBank/DDBJ whole genome shotgun (WGS) entry which is preliminary data.</text>
</comment>
<dbReference type="SUPFAM" id="SSF160904">
    <property type="entry name" value="Jann2411-like"/>
    <property type="match status" value="1"/>
</dbReference>
<dbReference type="InterPro" id="IPR010852">
    <property type="entry name" value="ABATE"/>
</dbReference>
<dbReference type="OrthoDB" id="123307at2"/>
<dbReference type="PANTHER" id="PTHR35525">
    <property type="entry name" value="BLL6575 PROTEIN"/>
    <property type="match status" value="1"/>
</dbReference>
<evidence type="ECO:0000313" key="2">
    <source>
        <dbReference type="EMBL" id="RIQ21252.1"/>
    </source>
</evidence>